<geneLocation type="plasmid" evidence="1">
    <name>pANS</name>
</geneLocation>
<dbReference type="RefSeq" id="WP_040113203.1">
    <property type="nucleotide sequence ID" value="NZ_CP130604.1"/>
</dbReference>
<accession>A0A140E9L8</accession>
<evidence type="ECO:0008006" key="2">
    <source>
        <dbReference type="Google" id="ProtNLM"/>
    </source>
</evidence>
<reference evidence="1" key="1">
    <citation type="submission" date="2015-09" db="EMBL/GenBank/DDBJ databases">
        <title>Self-replicating shuttle vectors based on pANS, a small endogenous plasmid of the unicellular cyanobacterium Synechococcus elongatus PCC7942.</title>
        <authorList>
            <person name="Chen Y."/>
            <person name="Golden S.S."/>
            <person name="Golden J.W."/>
        </authorList>
    </citation>
    <scope>NUCLEOTIDE SEQUENCE</scope>
    <source>
        <strain evidence="1">PCC 7942</strain>
        <plasmid evidence="1">pANS</plasmid>
    </source>
</reference>
<dbReference type="GeneID" id="72431574"/>
<keyword evidence="1" id="KW-0614">Plasmid</keyword>
<sequence>MTQAELDQLWTTAIAAIENEGLRWFAANRCRAYSFDSGTLAIAAPKHMWPMLERFREPLTEAVSAQLGQPCRLLWLPASTHRPLQLGRAPRTRRDGWLSRNA</sequence>
<name>A0A140E9L8_SYNE7</name>
<evidence type="ECO:0000313" key="1">
    <source>
        <dbReference type="EMBL" id="AMK92587.1"/>
    </source>
</evidence>
<organism evidence="1">
    <name type="scientific">Synechococcus elongatus (strain ATCC 33912 / PCC 7942 / FACHB-805)</name>
    <name type="common">Anacystis nidulans R2</name>
    <dbReference type="NCBI Taxonomy" id="1140"/>
    <lineage>
        <taxon>Bacteria</taxon>
        <taxon>Bacillati</taxon>
        <taxon>Cyanobacteriota</taxon>
        <taxon>Cyanophyceae</taxon>
        <taxon>Synechococcales</taxon>
        <taxon>Synechococcaceae</taxon>
        <taxon>Synechococcus</taxon>
    </lineage>
</organism>
<dbReference type="AlphaFoldDB" id="A0A140E9L8"/>
<dbReference type="EMBL" id="KT751091">
    <property type="protein sequence ID" value="AMK92587.1"/>
    <property type="molecule type" value="Genomic_DNA"/>
</dbReference>
<proteinExistence type="predicted"/>
<protein>
    <recommendedName>
        <fullName evidence="2">DnaA N-terminal domain-containing protein</fullName>
    </recommendedName>
</protein>